<name>A0A1I3CW22_9RHOB</name>
<proteinExistence type="predicted"/>
<protein>
    <submittedName>
        <fullName evidence="2">Uncharacterized protein</fullName>
    </submittedName>
</protein>
<dbReference type="EMBL" id="FOQH01000002">
    <property type="protein sequence ID" value="SFH78538.1"/>
    <property type="molecule type" value="Genomic_DNA"/>
</dbReference>
<evidence type="ECO:0000313" key="2">
    <source>
        <dbReference type="EMBL" id="SFH78538.1"/>
    </source>
</evidence>
<reference evidence="2 3" key="1">
    <citation type="submission" date="2016-10" db="EMBL/GenBank/DDBJ databases">
        <authorList>
            <person name="de Groot N.N."/>
        </authorList>
    </citation>
    <scope>NUCLEOTIDE SEQUENCE [LARGE SCALE GENOMIC DNA]</scope>
    <source>
        <strain evidence="2 3">CGMCC 1.11030</strain>
    </source>
</reference>
<accession>A0A1I3CW22</accession>
<feature type="compositionally biased region" description="Basic and acidic residues" evidence="1">
    <location>
        <begin position="42"/>
        <end position="61"/>
    </location>
</feature>
<dbReference type="AlphaFoldDB" id="A0A1I3CW22"/>
<evidence type="ECO:0000256" key="1">
    <source>
        <dbReference type="SAM" id="MobiDB-lite"/>
    </source>
</evidence>
<sequence length="61" mass="6891">MHLARNSHEGRRGPLLPIPNRARIAADPADLAELLRRFPRLGQRDDRSAAETDIPRSTLDH</sequence>
<evidence type="ECO:0000313" key="3">
    <source>
        <dbReference type="Proteomes" id="UP000199377"/>
    </source>
</evidence>
<feature type="region of interest" description="Disordered" evidence="1">
    <location>
        <begin position="38"/>
        <end position="61"/>
    </location>
</feature>
<gene>
    <name evidence="2" type="ORF">SAMN05216258_102237</name>
</gene>
<organism evidence="2 3">
    <name type="scientific">Albimonas pacifica</name>
    <dbReference type="NCBI Taxonomy" id="1114924"/>
    <lineage>
        <taxon>Bacteria</taxon>
        <taxon>Pseudomonadati</taxon>
        <taxon>Pseudomonadota</taxon>
        <taxon>Alphaproteobacteria</taxon>
        <taxon>Rhodobacterales</taxon>
        <taxon>Paracoccaceae</taxon>
        <taxon>Albimonas</taxon>
    </lineage>
</organism>
<keyword evidence="3" id="KW-1185">Reference proteome</keyword>
<dbReference type="Proteomes" id="UP000199377">
    <property type="component" value="Unassembled WGS sequence"/>
</dbReference>